<dbReference type="InterPro" id="IPR032710">
    <property type="entry name" value="NTF2-like_dom_sf"/>
</dbReference>
<dbReference type="Gene3D" id="3.10.450.50">
    <property type="match status" value="1"/>
</dbReference>
<dbReference type="Proteomes" id="UP001149142">
    <property type="component" value="Unassembled WGS sequence"/>
</dbReference>
<dbReference type="RefSeq" id="WP_270005110.1">
    <property type="nucleotide sequence ID" value="NZ_JAPFGC010000002.1"/>
</dbReference>
<reference evidence="2" key="1">
    <citation type="submission" date="2022-11" db="EMBL/GenBank/DDBJ databases">
        <title>Refractory cell wall polysaccharides provide important carbon source for microbial heterotrophs in the hadal ocean.</title>
        <authorList>
            <person name="Zhu X."/>
        </authorList>
    </citation>
    <scope>NUCLEOTIDE SEQUENCE</scope>
    <source>
        <strain evidence="2">MTRN7</strain>
    </source>
</reference>
<organism evidence="2 3">
    <name type="scientific">Mesoflavibacter profundi</name>
    <dbReference type="NCBI Taxonomy" id="2708110"/>
    <lineage>
        <taxon>Bacteria</taxon>
        <taxon>Pseudomonadati</taxon>
        <taxon>Bacteroidota</taxon>
        <taxon>Flavobacteriia</taxon>
        <taxon>Flavobacteriales</taxon>
        <taxon>Flavobacteriaceae</taxon>
        <taxon>Mesoflavibacter</taxon>
    </lineage>
</organism>
<dbReference type="Pfam" id="PF12680">
    <property type="entry name" value="SnoaL_2"/>
    <property type="match status" value="1"/>
</dbReference>
<evidence type="ECO:0000259" key="1">
    <source>
        <dbReference type="Pfam" id="PF12680"/>
    </source>
</evidence>
<dbReference type="EMBL" id="JAPFGC010000002">
    <property type="protein sequence ID" value="MDA0176640.1"/>
    <property type="molecule type" value="Genomic_DNA"/>
</dbReference>
<dbReference type="SUPFAM" id="SSF54427">
    <property type="entry name" value="NTF2-like"/>
    <property type="match status" value="1"/>
</dbReference>
<proteinExistence type="predicted"/>
<feature type="domain" description="SnoaL-like" evidence="1">
    <location>
        <begin position="20"/>
        <end position="108"/>
    </location>
</feature>
<comment type="caution">
    <text evidence="2">The sequence shown here is derived from an EMBL/GenBank/DDBJ whole genome shotgun (WGS) entry which is preliminary data.</text>
</comment>
<sequence length="134" mass="15797">MTPKEVVKTFYSLDFVKDNNVLEYIHKDCILHWNSSKGYMCSNYKMIEERIATLKKAFHSFTYKLSHLLEDNNTVTARYTIYVTSIENPQEEEVLAHFITIWEIKDQQLYKGYEISQLGDDTPENLQAFSEINV</sequence>
<dbReference type="InterPro" id="IPR037401">
    <property type="entry name" value="SnoaL-like"/>
</dbReference>
<name>A0ABT4RXU7_9FLAO</name>
<accession>A0ABT4RXU7</accession>
<evidence type="ECO:0000313" key="3">
    <source>
        <dbReference type="Proteomes" id="UP001149142"/>
    </source>
</evidence>
<gene>
    <name evidence="2" type="ORF">OOZ35_03945</name>
</gene>
<protein>
    <submittedName>
        <fullName evidence="2">Nuclear transport factor 2 family protein</fullName>
    </submittedName>
</protein>
<evidence type="ECO:0000313" key="2">
    <source>
        <dbReference type="EMBL" id="MDA0176640.1"/>
    </source>
</evidence>
<keyword evidence="3" id="KW-1185">Reference proteome</keyword>